<organism evidence="9 10">
    <name type="scientific">Acetobacterium woodii (strain ATCC 29683 / DSM 1030 / JCM 2381 / KCTC 1655 / WB1)</name>
    <dbReference type="NCBI Taxonomy" id="931626"/>
    <lineage>
        <taxon>Bacteria</taxon>
        <taxon>Bacillati</taxon>
        <taxon>Bacillota</taxon>
        <taxon>Clostridia</taxon>
        <taxon>Eubacteriales</taxon>
        <taxon>Eubacteriaceae</taxon>
        <taxon>Acetobacterium</taxon>
    </lineage>
</organism>
<dbReference type="FunFam" id="1.10.3470.10:FF:000001">
    <property type="entry name" value="Vitamin B12 ABC transporter permease BtuC"/>
    <property type="match status" value="1"/>
</dbReference>
<keyword evidence="3" id="KW-0813">Transport</keyword>
<evidence type="ECO:0000256" key="5">
    <source>
        <dbReference type="ARBA" id="ARBA00022692"/>
    </source>
</evidence>
<feature type="transmembrane region" description="Helical" evidence="8">
    <location>
        <begin position="148"/>
        <end position="169"/>
    </location>
</feature>
<dbReference type="InterPro" id="IPR037294">
    <property type="entry name" value="ABC_BtuC-like"/>
</dbReference>
<dbReference type="KEGG" id="awo:Awo_c05000"/>
<dbReference type="RefSeq" id="WP_014354902.1">
    <property type="nucleotide sequence ID" value="NC_016894.1"/>
</dbReference>
<dbReference type="HOGENOM" id="CLU_013016_0_0_9"/>
<feature type="transmembrane region" description="Helical" evidence="8">
    <location>
        <begin position="29"/>
        <end position="47"/>
    </location>
</feature>
<dbReference type="GO" id="GO:0033214">
    <property type="term" value="P:siderophore-iron import into cell"/>
    <property type="evidence" value="ECO:0007669"/>
    <property type="project" value="TreeGrafter"/>
</dbReference>
<evidence type="ECO:0000256" key="8">
    <source>
        <dbReference type="SAM" id="Phobius"/>
    </source>
</evidence>
<dbReference type="OrthoDB" id="9792889at2"/>
<dbReference type="SUPFAM" id="SSF81345">
    <property type="entry name" value="ABC transporter involved in vitamin B12 uptake, BtuC"/>
    <property type="match status" value="1"/>
</dbReference>
<evidence type="ECO:0000256" key="3">
    <source>
        <dbReference type="ARBA" id="ARBA00022448"/>
    </source>
</evidence>
<keyword evidence="5 8" id="KW-0812">Transmembrane</keyword>
<evidence type="ECO:0000256" key="2">
    <source>
        <dbReference type="ARBA" id="ARBA00007935"/>
    </source>
</evidence>
<name>H6LIC5_ACEWD</name>
<feature type="transmembrane region" description="Helical" evidence="8">
    <location>
        <begin position="83"/>
        <end position="102"/>
    </location>
</feature>
<gene>
    <name evidence="9" type="primary">mtsB</name>
    <name evidence="9" type="ordered locus">Awo_c05000</name>
</gene>
<comment type="similarity">
    <text evidence="2">Belongs to the binding-protein-dependent transport system permease family. FecCD subfamily.</text>
</comment>
<evidence type="ECO:0000313" key="9">
    <source>
        <dbReference type="EMBL" id="AFA47299.1"/>
    </source>
</evidence>
<dbReference type="InterPro" id="IPR000522">
    <property type="entry name" value="ABC_transptr_permease_BtuC"/>
</dbReference>
<evidence type="ECO:0000256" key="6">
    <source>
        <dbReference type="ARBA" id="ARBA00022989"/>
    </source>
</evidence>
<reference evidence="9 10" key="2">
    <citation type="journal article" date="2012" name="PLoS ONE">
        <title>An ancient pathway combining carbon dioxide fixation with the generation and utilization of a sodium ion gradient for ATP synthesis.</title>
        <authorList>
            <person name="Poehlein A."/>
            <person name="Schmidt S."/>
            <person name="Kaster A.K."/>
            <person name="Goenrich M."/>
            <person name="Vollmers J."/>
            <person name="Thurmer A."/>
            <person name="Bertsch J."/>
            <person name="Schuchmann K."/>
            <person name="Voigt B."/>
            <person name="Hecker M."/>
            <person name="Daniel R."/>
            <person name="Thauer R.K."/>
            <person name="Gottschalk G."/>
            <person name="Muller V."/>
        </authorList>
    </citation>
    <scope>NUCLEOTIDE SEQUENCE [LARGE SCALE GENOMIC DNA]</scope>
    <source>
        <strain evidence="10">ATCC 29683 / DSM 1030 / JCM 2381 / KCTC 1655 / WB1</strain>
    </source>
</reference>
<evidence type="ECO:0000256" key="7">
    <source>
        <dbReference type="ARBA" id="ARBA00023136"/>
    </source>
</evidence>
<dbReference type="Proteomes" id="UP000007177">
    <property type="component" value="Chromosome"/>
</dbReference>
<feature type="transmembrane region" description="Helical" evidence="8">
    <location>
        <begin position="274"/>
        <end position="297"/>
    </location>
</feature>
<dbReference type="Pfam" id="PF01032">
    <property type="entry name" value="FecCD"/>
    <property type="match status" value="1"/>
</dbReference>
<dbReference type="GO" id="GO:0005886">
    <property type="term" value="C:plasma membrane"/>
    <property type="evidence" value="ECO:0007669"/>
    <property type="project" value="UniProtKB-SubCell"/>
</dbReference>
<proteinExistence type="inferred from homology"/>
<dbReference type="STRING" id="931626.Awo_c05000"/>
<keyword evidence="7 8" id="KW-0472">Membrane</keyword>
<evidence type="ECO:0000256" key="4">
    <source>
        <dbReference type="ARBA" id="ARBA00022475"/>
    </source>
</evidence>
<feature type="transmembrane region" description="Helical" evidence="8">
    <location>
        <begin position="223"/>
        <end position="243"/>
    </location>
</feature>
<feature type="transmembrane region" description="Helical" evidence="8">
    <location>
        <begin position="338"/>
        <end position="359"/>
    </location>
</feature>
<dbReference type="AlphaFoldDB" id="H6LIC5"/>
<feature type="transmembrane region" description="Helical" evidence="8">
    <location>
        <begin position="309"/>
        <end position="326"/>
    </location>
</feature>
<keyword evidence="6 8" id="KW-1133">Transmembrane helix</keyword>
<dbReference type="eggNOG" id="COG0609">
    <property type="taxonomic scope" value="Bacteria"/>
</dbReference>
<keyword evidence="10" id="KW-1185">Reference proteome</keyword>
<sequence>MKRLRKPQVAIEVDEDCLERYQKFTAKKAGLIIILCVFLLVVAIFAMNSGAMELDPTDIVKTLMSIGTEISSVVVWRIRLPRILAAVIAGAGLAVAGCVMQNNLKNPLASPSTLGISSAAAFGANIAIIVLGAGTVQSSSTQPIIVNNPYLVTSFAFAFSMGATMVILLLARMKSFSPEAIVLAGVALSSLFAAGTTLIQYFAESVQIAAAVFWTFGDLGRAAWTEVFILAVVVGLAIIYFMMKRWDYNALDNGADAAKSLGVNVERTRLGGMLVASMITAVTVSFLGVIGFIGLVAPQMVRRLIGGDHRFLIPISALMGSLLLLVSDTFARTIVSPIILPVGAITSFLGAPLFLYLLLKGGKRS</sequence>
<dbReference type="GO" id="GO:0022857">
    <property type="term" value="F:transmembrane transporter activity"/>
    <property type="evidence" value="ECO:0007669"/>
    <property type="project" value="InterPro"/>
</dbReference>
<feature type="transmembrane region" description="Helical" evidence="8">
    <location>
        <begin position="181"/>
        <end position="203"/>
    </location>
</feature>
<reference evidence="10" key="1">
    <citation type="submission" date="2011-07" db="EMBL/GenBank/DDBJ databases">
        <title>Complete genome sequence of Acetobacterium woodii.</title>
        <authorList>
            <person name="Poehlein A."/>
            <person name="Schmidt S."/>
            <person name="Kaster A.-K."/>
            <person name="Goenrich M."/>
            <person name="Vollmers J."/>
            <person name="Thuermer A."/>
            <person name="Gottschalk G."/>
            <person name="Thauer R.K."/>
            <person name="Daniel R."/>
            <person name="Mueller V."/>
        </authorList>
    </citation>
    <scope>NUCLEOTIDE SEQUENCE [LARGE SCALE GENOMIC DNA]</scope>
    <source>
        <strain evidence="10">ATCC 29683 / DSM 1030 / JCM 2381 / KCTC 1655 / WB1</strain>
    </source>
</reference>
<feature type="transmembrane region" description="Helical" evidence="8">
    <location>
        <begin position="114"/>
        <end position="136"/>
    </location>
</feature>
<keyword evidence="4" id="KW-1003">Cell membrane</keyword>
<comment type="subcellular location">
    <subcellularLocation>
        <location evidence="1">Cell membrane</location>
        <topology evidence="1">Multi-pass membrane protein</topology>
    </subcellularLocation>
</comment>
<evidence type="ECO:0000313" key="10">
    <source>
        <dbReference type="Proteomes" id="UP000007177"/>
    </source>
</evidence>
<accession>H6LIC5</accession>
<dbReference type="EMBL" id="CP002987">
    <property type="protein sequence ID" value="AFA47299.1"/>
    <property type="molecule type" value="Genomic_DNA"/>
</dbReference>
<dbReference type="Gene3D" id="1.10.3470.10">
    <property type="entry name" value="ABC transporter involved in vitamin B12 uptake, BtuC"/>
    <property type="match status" value="1"/>
</dbReference>
<evidence type="ECO:0000256" key="1">
    <source>
        <dbReference type="ARBA" id="ARBA00004651"/>
    </source>
</evidence>
<dbReference type="PANTHER" id="PTHR30472:SF25">
    <property type="entry name" value="ABC TRANSPORTER PERMEASE PROTEIN MJ0876-RELATED"/>
    <property type="match status" value="1"/>
</dbReference>
<dbReference type="CDD" id="cd06550">
    <property type="entry name" value="TM_ABC_iron-siderophores_like"/>
    <property type="match status" value="1"/>
</dbReference>
<protein>
    <submittedName>
        <fullName evidence="9">Fe(III) ABC transport system permease protein MtsB</fullName>
    </submittedName>
</protein>
<dbReference type="PANTHER" id="PTHR30472">
    <property type="entry name" value="FERRIC ENTEROBACTIN TRANSPORT SYSTEM PERMEASE PROTEIN"/>
    <property type="match status" value="1"/>
</dbReference>